<evidence type="ECO:0000313" key="1">
    <source>
        <dbReference type="EMBL" id="VGM95612.1"/>
    </source>
</evidence>
<dbReference type="EMBL" id="CAAHDN010000013">
    <property type="protein sequence ID" value="VGM95612.1"/>
    <property type="molecule type" value="Genomic_DNA"/>
</dbReference>
<protein>
    <submittedName>
        <fullName evidence="1">Uncharacterized protein</fullName>
    </submittedName>
</protein>
<reference evidence="1" key="1">
    <citation type="submission" date="2019-03" db="EMBL/GenBank/DDBJ databases">
        <authorList>
            <consortium name="Pathogen Informatics"/>
        </authorList>
    </citation>
    <scope>NUCLEOTIDE SEQUENCE</scope>
    <source>
        <strain evidence="1">Unknown</strain>
    </source>
</reference>
<name>A0A486XDA1_9PAST</name>
<sequence>MDNPIYQREMMDFIKKFPNNGNIMIPIHGRTKKYGTDAYFQCRLFPLEYAKKELEKDDTNDWGGTVPGFTQFGFGDDEEVIYSRFNNQVNMEPFVIERDYNGLAKQDELEIVEEFRLLNNLFFDRTKNEYIDLENEKTVIRIENGFVTVDRKYLKRYLSVKDMVMLVHCDSRYSTTSLDQRLPEDFNTEVMDNKIYTLSFGEICRKPFSLLYAKTAIYGCSIQDCEYWPYSESKEYEDYAIGVDEDGNDIFFTSDPSMLSNYFGDNNGAPHYLTPVYFKREVLGKYYDNPDRYFIESGLLRCGTLWSLYIDNESSEYVSAYLGDLGRNLSIKEQMHWKNYNITIDGELSHSKFMRDFLSTFSSSESPVFIFQNKYNRLNDAFKEKFGYPLFLPLHNDDEYILKSLRIPLLESQAEFDQQILALVKLIVDSLNEKGIEMLLSSETEKLSGSISKLKKLFSQHGLTDYEDLINFLKNLQGLRSSSVAHKKGRNYDKIVKTFQIGEISNAEVFEKIMNNANNLLNYIENNLDKIN</sequence>
<gene>
    <name evidence="1" type="ORF">NCTC4101_01011</name>
</gene>
<organism evidence="1">
    <name type="scientific">uncultured Avibacterium sp</name>
    <dbReference type="NCBI Taxonomy" id="1936169"/>
    <lineage>
        <taxon>Bacteria</taxon>
        <taxon>Pseudomonadati</taxon>
        <taxon>Pseudomonadota</taxon>
        <taxon>Gammaproteobacteria</taxon>
        <taxon>Pasteurellales</taxon>
        <taxon>Pasteurellaceae</taxon>
        <taxon>Avibacterium</taxon>
        <taxon>environmental samples</taxon>
    </lineage>
</organism>
<dbReference type="AlphaFoldDB" id="A0A486XDA1"/>
<accession>A0A486XDA1</accession>
<proteinExistence type="predicted"/>